<feature type="compositionally biased region" description="Acidic residues" evidence="8">
    <location>
        <begin position="236"/>
        <end position="246"/>
    </location>
</feature>
<organism evidence="10 11">
    <name type="scientific">Chlamydomonas eustigma</name>
    <dbReference type="NCBI Taxonomy" id="1157962"/>
    <lineage>
        <taxon>Eukaryota</taxon>
        <taxon>Viridiplantae</taxon>
        <taxon>Chlorophyta</taxon>
        <taxon>core chlorophytes</taxon>
        <taxon>Chlorophyceae</taxon>
        <taxon>CS clade</taxon>
        <taxon>Chlamydomonadales</taxon>
        <taxon>Chlamydomonadaceae</taxon>
        <taxon>Chlamydomonas</taxon>
    </lineage>
</organism>
<feature type="compositionally biased region" description="Acidic residues" evidence="8">
    <location>
        <begin position="136"/>
        <end position="145"/>
    </location>
</feature>
<dbReference type="GO" id="GO:0006368">
    <property type="term" value="P:transcription elongation by RNA polymerase II"/>
    <property type="evidence" value="ECO:0007669"/>
    <property type="project" value="InterPro"/>
</dbReference>
<feature type="compositionally biased region" description="Polar residues" evidence="8">
    <location>
        <begin position="338"/>
        <end position="366"/>
    </location>
</feature>
<comment type="caution">
    <text evidence="10">The sequence shown here is derived from an EMBL/GenBank/DDBJ whole genome shotgun (WGS) entry which is preliminary data.</text>
</comment>
<proteinExistence type="inferred from homology"/>
<sequence length="611" mass="64963">MKGDAVPQANRAYPITFGDSFLNPENCGSFAILRYDFKPASVSRSKPGVIQASDGGKVSLYLANNNNEELDINFTGKQETAKDDLDALLIFDGSSFRLEQLSSQIKTRYVRDAAPYSGSNGLGERSGTPSSMDDLFPSDDVEQEEPLSQISCRRHDGGDKPGGTDNKRKAAGASAEVDAPDVAARGRGSGSRGRTAKSGGRGKAANKASQDGPSSQQQARGLNEVEDAALGAELDKEWEEEWEEEHGNENGSSAAVAAVHTAAAQSTAAVHRVLLPLNTSGSEEALLQKSTQVTPGNDVQIHSAVNSSSQQPPSNHNMKKHFSVELGGRPDFRHPTAQAESSQGEFGNKATSGVSVAMNASKTTSVHKAASSHRAAEPAVKKAPVIALEGMNDLEAAWAMNMMESESEGGEEEEEEEEDEALEEEQEEEVEVDETEVPAVDPSRMQHHSGTTQPLDEDRPSNIQMSSKTTRTAAAKEYGARNIDSPSGLTFPQVPLPPRNHQPPLSGTQPSSAAPAISLPISTQGPSSTRLQEGPCVHGYFYPAHGGKADLPVAVTQPSRIQSASGQISSNLDLVVGMTHVQEEAGIEEEEDDEDANRCSDDDSDGGIEYF</sequence>
<comment type="subcellular location">
    <subcellularLocation>
        <location evidence="1">Nucleus</location>
    </subcellularLocation>
</comment>
<keyword evidence="11" id="KW-1185">Reference proteome</keyword>
<evidence type="ECO:0000256" key="6">
    <source>
        <dbReference type="ARBA" id="ARBA00023163"/>
    </source>
</evidence>
<evidence type="ECO:0000256" key="8">
    <source>
        <dbReference type="SAM" id="MobiDB-lite"/>
    </source>
</evidence>
<feature type="compositionally biased region" description="Acidic residues" evidence="8">
    <location>
        <begin position="585"/>
        <end position="595"/>
    </location>
</feature>
<dbReference type="GO" id="GO:0032783">
    <property type="term" value="C:super elongation complex"/>
    <property type="evidence" value="ECO:0007669"/>
    <property type="project" value="InterPro"/>
</dbReference>
<keyword evidence="4" id="KW-0805">Transcription regulation</keyword>
<dbReference type="AlphaFoldDB" id="A0A250X4B3"/>
<keyword evidence="7" id="KW-0539">Nucleus</keyword>
<protein>
    <recommendedName>
        <fullName evidence="9">Transcription elongation factor Eaf N-terminal domain-containing protein</fullName>
    </recommendedName>
</protein>
<evidence type="ECO:0000256" key="1">
    <source>
        <dbReference type="ARBA" id="ARBA00004123"/>
    </source>
</evidence>
<evidence type="ECO:0000313" key="10">
    <source>
        <dbReference type="EMBL" id="GAX77896.1"/>
    </source>
</evidence>
<feature type="region of interest" description="Disordered" evidence="8">
    <location>
        <begin position="584"/>
        <end position="611"/>
    </location>
</feature>
<dbReference type="PANTHER" id="PTHR15970:SF2">
    <property type="entry name" value="ELL-ASSOCIATED FACTOR EAF"/>
    <property type="match status" value="1"/>
</dbReference>
<evidence type="ECO:0000256" key="2">
    <source>
        <dbReference type="ARBA" id="ARBA00007798"/>
    </source>
</evidence>
<feature type="compositionally biased region" description="Polar residues" evidence="8">
    <location>
        <begin position="461"/>
        <end position="472"/>
    </location>
</feature>
<name>A0A250X4B3_9CHLO</name>
<feature type="compositionally biased region" description="Acidic residues" evidence="8">
    <location>
        <begin position="602"/>
        <end position="611"/>
    </location>
</feature>
<keyword evidence="6" id="KW-0804">Transcription</keyword>
<evidence type="ECO:0000256" key="4">
    <source>
        <dbReference type="ARBA" id="ARBA00023015"/>
    </source>
</evidence>
<feature type="compositionally biased region" description="Acidic residues" evidence="8">
    <location>
        <begin position="405"/>
        <end position="436"/>
    </location>
</feature>
<evidence type="ECO:0000256" key="7">
    <source>
        <dbReference type="ARBA" id="ARBA00023242"/>
    </source>
</evidence>
<evidence type="ECO:0000259" key="9">
    <source>
        <dbReference type="Pfam" id="PF09816"/>
    </source>
</evidence>
<dbReference type="InterPro" id="IPR019194">
    <property type="entry name" value="Tscrpt_elong_fac_Eaf_N"/>
</dbReference>
<gene>
    <name evidence="10" type="ORF">CEUSTIGMA_g5338.t1</name>
</gene>
<feature type="compositionally biased region" description="Low complexity" evidence="8">
    <location>
        <begin position="510"/>
        <end position="522"/>
    </location>
</feature>
<evidence type="ECO:0000256" key="3">
    <source>
        <dbReference type="ARBA" id="ARBA00022553"/>
    </source>
</evidence>
<feature type="compositionally biased region" description="Polar residues" evidence="8">
    <location>
        <begin position="207"/>
        <end position="220"/>
    </location>
</feature>
<evidence type="ECO:0000313" key="11">
    <source>
        <dbReference type="Proteomes" id="UP000232323"/>
    </source>
</evidence>
<dbReference type="GO" id="GO:0003711">
    <property type="term" value="F:transcription elongation factor activity"/>
    <property type="evidence" value="ECO:0007669"/>
    <property type="project" value="TreeGrafter"/>
</dbReference>
<feature type="compositionally biased region" description="Low complexity" evidence="8">
    <location>
        <begin position="252"/>
        <end position="266"/>
    </location>
</feature>
<dbReference type="OrthoDB" id="125903at2759"/>
<dbReference type="PANTHER" id="PTHR15970">
    <property type="entry name" value="ELL-ASSOCIATED FACTOR EAF"/>
    <property type="match status" value="1"/>
</dbReference>
<dbReference type="EMBL" id="BEGY01000028">
    <property type="protein sequence ID" value="GAX77896.1"/>
    <property type="molecule type" value="Genomic_DNA"/>
</dbReference>
<feature type="compositionally biased region" description="Low complexity" evidence="8">
    <location>
        <begin position="306"/>
        <end position="315"/>
    </location>
</feature>
<feature type="region of interest" description="Disordered" evidence="8">
    <location>
        <begin position="114"/>
        <end position="266"/>
    </location>
</feature>
<evidence type="ECO:0000256" key="5">
    <source>
        <dbReference type="ARBA" id="ARBA00023159"/>
    </source>
</evidence>
<dbReference type="Proteomes" id="UP000232323">
    <property type="component" value="Unassembled WGS sequence"/>
</dbReference>
<feature type="domain" description="Transcription elongation factor Eaf N-terminal" evidence="9">
    <location>
        <begin position="13"/>
        <end position="112"/>
    </location>
</feature>
<feature type="region of interest" description="Disordered" evidence="8">
    <location>
        <begin position="304"/>
        <end position="380"/>
    </location>
</feature>
<feature type="region of interest" description="Disordered" evidence="8">
    <location>
        <begin position="402"/>
        <end position="532"/>
    </location>
</feature>
<dbReference type="Pfam" id="PF09816">
    <property type="entry name" value="EAF"/>
    <property type="match status" value="1"/>
</dbReference>
<dbReference type="STRING" id="1157962.A0A250X4B3"/>
<comment type="similarity">
    <text evidence="2">Belongs to the EAF family.</text>
</comment>
<accession>A0A250X4B3</accession>
<dbReference type="InterPro" id="IPR027093">
    <property type="entry name" value="EAF_fam"/>
</dbReference>
<reference evidence="10 11" key="1">
    <citation type="submission" date="2017-08" db="EMBL/GenBank/DDBJ databases">
        <title>Acidophilic green algal genome provides insights into adaptation to an acidic environment.</title>
        <authorList>
            <person name="Hirooka S."/>
            <person name="Hirose Y."/>
            <person name="Kanesaki Y."/>
            <person name="Higuchi S."/>
            <person name="Fujiwara T."/>
            <person name="Onuma R."/>
            <person name="Era A."/>
            <person name="Ohbayashi R."/>
            <person name="Uzuka A."/>
            <person name="Nozaki H."/>
            <person name="Yoshikawa H."/>
            <person name="Miyagishima S.Y."/>
        </authorList>
    </citation>
    <scope>NUCLEOTIDE SEQUENCE [LARGE SCALE GENOMIC DNA]</scope>
    <source>
        <strain evidence="10 11">NIES-2499</strain>
    </source>
</reference>
<keyword evidence="3" id="KW-0597">Phosphoprotein</keyword>
<keyword evidence="5" id="KW-0010">Activator</keyword>